<name>A0AA97FCP1_9EURY</name>
<organism evidence="1 2">
    <name type="scientific">Methanochimaera problematica</name>
    <dbReference type="NCBI Taxonomy" id="2609417"/>
    <lineage>
        <taxon>Archaea</taxon>
        <taxon>Methanobacteriati</taxon>
        <taxon>Methanobacteriota</taxon>
        <taxon>Stenosarchaea group</taxon>
        <taxon>Methanomicrobia</taxon>
        <taxon>Methanomicrobiales</taxon>
        <taxon>Methanomicrobiaceae</taxon>
        <taxon>Methanochimaera</taxon>
    </lineage>
</organism>
<dbReference type="KEGG" id="mefw:F1737_09960"/>
<dbReference type="AlphaFoldDB" id="A0AA97FCP1"/>
<dbReference type="RefSeq" id="WP_317136434.1">
    <property type="nucleotide sequence ID" value="NZ_CP043875.1"/>
</dbReference>
<dbReference type="Pfam" id="PF21965">
    <property type="entry name" value="SAMP2"/>
    <property type="match status" value="1"/>
</dbReference>
<dbReference type="SUPFAM" id="SSF54285">
    <property type="entry name" value="MoaD/ThiS"/>
    <property type="match status" value="1"/>
</dbReference>
<dbReference type="Proteomes" id="UP001301797">
    <property type="component" value="Chromosome"/>
</dbReference>
<protein>
    <submittedName>
        <fullName evidence="1">MoaD/ThiS family protein</fullName>
    </submittedName>
</protein>
<gene>
    <name evidence="1" type="ORF">F1737_09960</name>
</gene>
<dbReference type="InterPro" id="IPR053833">
    <property type="entry name" value="SAMP2"/>
</dbReference>
<keyword evidence="2" id="KW-1185">Reference proteome</keyword>
<dbReference type="Gene3D" id="3.10.20.30">
    <property type="match status" value="1"/>
</dbReference>
<proteinExistence type="predicted"/>
<dbReference type="EMBL" id="CP043875">
    <property type="protein sequence ID" value="WOF16985.1"/>
    <property type="molecule type" value="Genomic_DNA"/>
</dbReference>
<dbReference type="InterPro" id="IPR012675">
    <property type="entry name" value="Beta-grasp_dom_sf"/>
</dbReference>
<evidence type="ECO:0000313" key="2">
    <source>
        <dbReference type="Proteomes" id="UP001301797"/>
    </source>
</evidence>
<dbReference type="GeneID" id="85230494"/>
<dbReference type="InterPro" id="IPR016155">
    <property type="entry name" value="Mopterin_synth/thiamin_S_b"/>
</dbReference>
<accession>A0AA97FCP1</accession>
<sequence>MMCRLIFKRENEDLECCFEEGETYADILLAIDVVPDTVILSKNGKFIPEDEPAKEGEIIVYTTSSRG</sequence>
<evidence type="ECO:0000313" key="1">
    <source>
        <dbReference type="EMBL" id="WOF16985.1"/>
    </source>
</evidence>
<reference evidence="1 2" key="1">
    <citation type="submission" date="2019-09" db="EMBL/GenBank/DDBJ databases">
        <title>The complete genome of Methanoplanus sp. FWC-SCC4.</title>
        <authorList>
            <person name="Chen S.-C."/>
            <person name="Zhou Y.-Z."/>
            <person name="Lai M.-C."/>
        </authorList>
    </citation>
    <scope>NUCLEOTIDE SEQUENCE [LARGE SCALE GENOMIC DNA]</scope>
    <source>
        <strain evidence="1 2">FWC-SCC4</strain>
    </source>
</reference>